<name>A0A1V5MKV9_UNCT6</name>
<keyword evidence="6" id="KW-0997">Cell inner membrane</keyword>
<dbReference type="NCBIfam" id="TIGR02532">
    <property type="entry name" value="IV_pilin_GFxxxE"/>
    <property type="match status" value="1"/>
</dbReference>
<feature type="region of interest" description="Disordered" evidence="10">
    <location>
        <begin position="130"/>
        <end position="149"/>
    </location>
</feature>
<evidence type="ECO:0000256" key="10">
    <source>
        <dbReference type="SAM" id="MobiDB-lite"/>
    </source>
</evidence>
<dbReference type="InterPro" id="IPR012902">
    <property type="entry name" value="N_methyl_site"/>
</dbReference>
<evidence type="ECO:0000256" key="6">
    <source>
        <dbReference type="ARBA" id="ARBA00022519"/>
    </source>
</evidence>
<dbReference type="Pfam" id="PF08334">
    <property type="entry name" value="T2SSG"/>
    <property type="match status" value="1"/>
</dbReference>
<dbReference type="PROSITE" id="PS00409">
    <property type="entry name" value="PROKAR_NTER_METHYL"/>
    <property type="match status" value="1"/>
</dbReference>
<keyword evidence="9 11" id="KW-0472">Membrane</keyword>
<evidence type="ECO:0000313" key="13">
    <source>
        <dbReference type="EMBL" id="OPZ93864.1"/>
    </source>
</evidence>
<dbReference type="PANTHER" id="PTHR30093">
    <property type="entry name" value="GENERAL SECRETION PATHWAY PROTEIN G"/>
    <property type="match status" value="1"/>
</dbReference>
<comment type="caution">
    <text evidence="13">The sequence shown here is derived from an EMBL/GenBank/DDBJ whole genome shotgun (WGS) entry which is preliminary data.</text>
</comment>
<gene>
    <name evidence="13" type="primary">xcpT_1</name>
    <name evidence="13" type="ORF">BWY73_00062</name>
</gene>
<dbReference type="GO" id="GO:0005886">
    <property type="term" value="C:plasma membrane"/>
    <property type="evidence" value="ECO:0007669"/>
    <property type="project" value="UniProtKB-SubCell"/>
</dbReference>
<dbReference type="GO" id="GO:0015627">
    <property type="term" value="C:type II protein secretion system complex"/>
    <property type="evidence" value="ECO:0007669"/>
    <property type="project" value="InterPro"/>
</dbReference>
<feature type="compositionally biased region" description="Basic and acidic residues" evidence="10">
    <location>
        <begin position="140"/>
        <end position="149"/>
    </location>
</feature>
<evidence type="ECO:0000256" key="7">
    <source>
        <dbReference type="ARBA" id="ARBA00022692"/>
    </source>
</evidence>
<dbReference type="Proteomes" id="UP000485484">
    <property type="component" value="Unassembled WGS sequence"/>
</dbReference>
<comment type="similarity">
    <text evidence="2">Belongs to the GSP G family.</text>
</comment>
<dbReference type="InterPro" id="IPR000983">
    <property type="entry name" value="Bac_GSPG_pilin"/>
</dbReference>
<accession>A0A1V5MKV9</accession>
<evidence type="ECO:0000256" key="8">
    <source>
        <dbReference type="ARBA" id="ARBA00022989"/>
    </source>
</evidence>
<protein>
    <recommendedName>
        <fullName evidence="3">Type II secretion system core protein G</fullName>
    </recommendedName>
</protein>
<dbReference type="Pfam" id="PF07963">
    <property type="entry name" value="N_methyl"/>
    <property type="match status" value="1"/>
</dbReference>
<evidence type="ECO:0000256" key="4">
    <source>
        <dbReference type="ARBA" id="ARBA00022475"/>
    </source>
</evidence>
<reference evidence="13" key="1">
    <citation type="submission" date="2017-02" db="EMBL/GenBank/DDBJ databases">
        <title>Delving into the versatile metabolic prowess of the omnipresent phylum Bacteroidetes.</title>
        <authorList>
            <person name="Nobu M.K."/>
            <person name="Mei R."/>
            <person name="Narihiro T."/>
            <person name="Kuroda K."/>
            <person name="Liu W.-T."/>
        </authorList>
    </citation>
    <scope>NUCLEOTIDE SEQUENCE</scope>
    <source>
        <strain evidence="13">ADurb.Bin417</strain>
    </source>
</reference>
<evidence type="ECO:0000256" key="9">
    <source>
        <dbReference type="ARBA" id="ARBA00023136"/>
    </source>
</evidence>
<comment type="subcellular location">
    <subcellularLocation>
        <location evidence="1">Cell inner membrane</location>
        <topology evidence="1">Single-pass membrane protein</topology>
    </subcellularLocation>
</comment>
<keyword evidence="7 11" id="KW-0812">Transmembrane</keyword>
<dbReference type="AlphaFoldDB" id="A0A1V5MKV9"/>
<feature type="transmembrane region" description="Helical" evidence="11">
    <location>
        <begin position="12"/>
        <end position="34"/>
    </location>
</feature>
<dbReference type="NCBIfam" id="TIGR01710">
    <property type="entry name" value="typeII_sec_gspG"/>
    <property type="match status" value="1"/>
</dbReference>
<evidence type="ECO:0000256" key="2">
    <source>
        <dbReference type="ARBA" id="ARBA00009984"/>
    </source>
</evidence>
<evidence type="ECO:0000256" key="1">
    <source>
        <dbReference type="ARBA" id="ARBA00004377"/>
    </source>
</evidence>
<feature type="domain" description="Type II secretion system protein GspG C-terminal" evidence="12">
    <location>
        <begin position="37"/>
        <end position="145"/>
    </location>
</feature>
<dbReference type="GO" id="GO:0015628">
    <property type="term" value="P:protein secretion by the type II secretion system"/>
    <property type="evidence" value="ECO:0007669"/>
    <property type="project" value="InterPro"/>
</dbReference>
<dbReference type="PRINTS" id="PR00813">
    <property type="entry name" value="BCTERIALGSPG"/>
</dbReference>
<evidence type="ECO:0000256" key="5">
    <source>
        <dbReference type="ARBA" id="ARBA00022481"/>
    </source>
</evidence>
<dbReference type="InterPro" id="IPR045584">
    <property type="entry name" value="Pilin-like"/>
</dbReference>
<sequence length="149" mass="16846">MPKKRTLRKSSRGFTLLELMVVLIILSLLAMIALPRFFSRVDEAKITTSRVQIQNLETALRLFYLDNGFYPTTEQGLQALVEAPGDAKHWREGGYLEKKQVPKDGWGNPYLYRAPGEGGREYDILSLGRDGKEGGTGIDADLKNWEENE</sequence>
<dbReference type="InterPro" id="IPR010054">
    <property type="entry name" value="Type2_sec_GspG"/>
</dbReference>
<keyword evidence="5" id="KW-0488">Methylation</keyword>
<evidence type="ECO:0000256" key="3">
    <source>
        <dbReference type="ARBA" id="ARBA00020042"/>
    </source>
</evidence>
<keyword evidence="8 11" id="KW-1133">Transmembrane helix</keyword>
<dbReference type="Gene3D" id="3.30.700.10">
    <property type="entry name" value="Glycoprotein, Type 4 Pilin"/>
    <property type="match status" value="1"/>
</dbReference>
<keyword evidence="4" id="KW-1003">Cell membrane</keyword>
<evidence type="ECO:0000259" key="12">
    <source>
        <dbReference type="Pfam" id="PF08334"/>
    </source>
</evidence>
<dbReference type="InterPro" id="IPR013545">
    <property type="entry name" value="T2SS_protein-GspG_C"/>
</dbReference>
<evidence type="ECO:0000256" key="11">
    <source>
        <dbReference type="SAM" id="Phobius"/>
    </source>
</evidence>
<dbReference type="EMBL" id="MWAK01000004">
    <property type="protein sequence ID" value="OPZ93864.1"/>
    <property type="molecule type" value="Genomic_DNA"/>
</dbReference>
<dbReference type="SUPFAM" id="SSF54523">
    <property type="entry name" value="Pili subunits"/>
    <property type="match status" value="1"/>
</dbReference>
<dbReference type="PANTHER" id="PTHR30093:SF44">
    <property type="entry name" value="TYPE II SECRETION SYSTEM CORE PROTEIN G"/>
    <property type="match status" value="1"/>
</dbReference>
<organism evidence="13">
    <name type="scientific">candidate division TA06 bacterium ADurb.Bin417</name>
    <dbReference type="NCBI Taxonomy" id="1852828"/>
    <lineage>
        <taxon>Bacteria</taxon>
        <taxon>Bacteria division TA06</taxon>
    </lineage>
</organism>
<proteinExistence type="inferred from homology"/>